<dbReference type="Gene3D" id="1.10.510.10">
    <property type="entry name" value="Transferase(Phosphotransferase) domain 1"/>
    <property type="match status" value="1"/>
</dbReference>
<feature type="domain" description="Protein kinase" evidence="8">
    <location>
        <begin position="66"/>
        <end position="220"/>
    </location>
</feature>
<proteinExistence type="predicted"/>
<dbReference type="GO" id="GO:0005524">
    <property type="term" value="F:ATP binding"/>
    <property type="evidence" value="ECO:0007669"/>
    <property type="project" value="InterPro"/>
</dbReference>
<evidence type="ECO:0000313" key="9">
    <source>
        <dbReference type="EMBL" id="GAY62597.1"/>
    </source>
</evidence>
<sequence length="220" mass="24973">MLGSLTYLRTPHLGSNNLTSSRSLSLWNVECILYIGLSSNSLSGFLPSNIEKLKVLVDCFGSLTSLEFLDISNNNLFGKIPKSFKGLSHLKQLNAAHSKLEEEIPIERSLRNILAQSFIWNYTLCGPPRLQVPSCKEDNSRGFKKDTLLILKYIFPLIMSIALITILILFCIRCRNRNISDRLNIMIDVALILEYVHHDHSTLMVHCDLKPDNILIDENM</sequence>
<dbReference type="InterPro" id="IPR032675">
    <property type="entry name" value="LRR_dom_sf"/>
</dbReference>
<dbReference type="PANTHER" id="PTHR27008">
    <property type="entry name" value="OS04G0122200 PROTEIN"/>
    <property type="match status" value="1"/>
</dbReference>
<comment type="subcellular location">
    <subcellularLocation>
        <location evidence="1">Membrane</location>
    </subcellularLocation>
</comment>
<name>A0A2H5QD75_CITUN</name>
<dbReference type="SUPFAM" id="SSF56112">
    <property type="entry name" value="Protein kinase-like (PK-like)"/>
    <property type="match status" value="1"/>
</dbReference>
<dbReference type="SUPFAM" id="SSF52058">
    <property type="entry name" value="L domain-like"/>
    <property type="match status" value="1"/>
</dbReference>
<dbReference type="GO" id="GO:0004672">
    <property type="term" value="F:protein kinase activity"/>
    <property type="evidence" value="ECO:0007669"/>
    <property type="project" value="InterPro"/>
</dbReference>
<dbReference type="STRING" id="55188.A0A2H5QD75"/>
<dbReference type="PANTHER" id="PTHR27008:SF585">
    <property type="entry name" value="PROTEIN KINASE DOMAIN-CONTAINING PROTEIN"/>
    <property type="match status" value="1"/>
</dbReference>
<dbReference type="PROSITE" id="PS00108">
    <property type="entry name" value="PROTEIN_KINASE_ST"/>
    <property type="match status" value="1"/>
</dbReference>
<organism evidence="9 10">
    <name type="scientific">Citrus unshiu</name>
    <name type="common">Satsuma mandarin</name>
    <name type="synonym">Citrus nobilis var. unshiu</name>
    <dbReference type="NCBI Taxonomy" id="55188"/>
    <lineage>
        <taxon>Eukaryota</taxon>
        <taxon>Viridiplantae</taxon>
        <taxon>Streptophyta</taxon>
        <taxon>Embryophyta</taxon>
        <taxon>Tracheophyta</taxon>
        <taxon>Spermatophyta</taxon>
        <taxon>Magnoliopsida</taxon>
        <taxon>eudicotyledons</taxon>
        <taxon>Gunneridae</taxon>
        <taxon>Pentapetalae</taxon>
        <taxon>rosids</taxon>
        <taxon>malvids</taxon>
        <taxon>Sapindales</taxon>
        <taxon>Rutaceae</taxon>
        <taxon>Aurantioideae</taxon>
        <taxon>Citrus</taxon>
    </lineage>
</organism>
<evidence type="ECO:0000256" key="1">
    <source>
        <dbReference type="ARBA" id="ARBA00004370"/>
    </source>
</evidence>
<dbReference type="GO" id="GO:0016020">
    <property type="term" value="C:membrane"/>
    <property type="evidence" value="ECO:0007669"/>
    <property type="project" value="UniProtKB-SubCell"/>
</dbReference>
<keyword evidence="3 7" id="KW-0812">Transmembrane</keyword>
<evidence type="ECO:0000256" key="2">
    <source>
        <dbReference type="ARBA" id="ARBA00022614"/>
    </source>
</evidence>
<comment type="caution">
    <text evidence="9">The sequence shown here is derived from an EMBL/GenBank/DDBJ whole genome shotgun (WGS) entry which is preliminary data.</text>
</comment>
<evidence type="ECO:0000259" key="8">
    <source>
        <dbReference type="PROSITE" id="PS50011"/>
    </source>
</evidence>
<evidence type="ECO:0000256" key="5">
    <source>
        <dbReference type="ARBA" id="ARBA00022989"/>
    </source>
</evidence>
<dbReference type="InterPro" id="IPR008271">
    <property type="entry name" value="Ser/Thr_kinase_AS"/>
</dbReference>
<keyword evidence="6 7" id="KW-0472">Membrane</keyword>
<reference evidence="9 10" key="1">
    <citation type="journal article" date="2017" name="Front. Genet.">
        <title>Draft sequencing of the heterozygous diploid genome of Satsuma (Citrus unshiu Marc.) using a hybrid assembly approach.</title>
        <authorList>
            <person name="Shimizu T."/>
            <person name="Tanizawa Y."/>
            <person name="Mochizuki T."/>
            <person name="Nagasaki H."/>
            <person name="Yoshioka T."/>
            <person name="Toyoda A."/>
            <person name="Fujiyama A."/>
            <person name="Kaminuma E."/>
            <person name="Nakamura Y."/>
        </authorList>
    </citation>
    <scope>NUCLEOTIDE SEQUENCE [LARGE SCALE GENOMIC DNA]</scope>
    <source>
        <strain evidence="10">cv. Miyagawa wase</strain>
    </source>
</reference>
<evidence type="ECO:0000256" key="4">
    <source>
        <dbReference type="ARBA" id="ARBA00022737"/>
    </source>
</evidence>
<dbReference type="Proteomes" id="UP000236630">
    <property type="component" value="Unassembled WGS sequence"/>
</dbReference>
<keyword evidence="10" id="KW-1185">Reference proteome</keyword>
<feature type="transmembrane region" description="Helical" evidence="7">
    <location>
        <begin position="153"/>
        <end position="172"/>
    </location>
</feature>
<dbReference type="InterPro" id="IPR000719">
    <property type="entry name" value="Prot_kinase_dom"/>
</dbReference>
<dbReference type="Pfam" id="PF00560">
    <property type="entry name" value="LRR_1"/>
    <property type="match status" value="1"/>
</dbReference>
<dbReference type="InterPro" id="IPR011009">
    <property type="entry name" value="Kinase-like_dom_sf"/>
</dbReference>
<dbReference type="Gene3D" id="3.80.10.10">
    <property type="entry name" value="Ribonuclease Inhibitor"/>
    <property type="match status" value="1"/>
</dbReference>
<evidence type="ECO:0000256" key="6">
    <source>
        <dbReference type="ARBA" id="ARBA00023136"/>
    </source>
</evidence>
<evidence type="ECO:0000256" key="7">
    <source>
        <dbReference type="SAM" id="Phobius"/>
    </source>
</evidence>
<keyword evidence="2" id="KW-0433">Leucine-rich repeat</keyword>
<dbReference type="AlphaFoldDB" id="A0A2H5QD75"/>
<dbReference type="PROSITE" id="PS50011">
    <property type="entry name" value="PROTEIN_KINASE_DOM"/>
    <property type="match status" value="1"/>
</dbReference>
<gene>
    <name evidence="9" type="ORF">CUMW_219100</name>
</gene>
<dbReference type="InterPro" id="IPR001611">
    <property type="entry name" value="Leu-rich_rpt"/>
</dbReference>
<evidence type="ECO:0000256" key="3">
    <source>
        <dbReference type="ARBA" id="ARBA00022692"/>
    </source>
</evidence>
<dbReference type="InterPro" id="IPR051809">
    <property type="entry name" value="Plant_receptor-like_S/T_kinase"/>
</dbReference>
<evidence type="ECO:0000313" key="10">
    <source>
        <dbReference type="Proteomes" id="UP000236630"/>
    </source>
</evidence>
<keyword evidence="5 7" id="KW-1133">Transmembrane helix</keyword>
<accession>A0A2H5QD75</accession>
<keyword evidence="4" id="KW-0677">Repeat</keyword>
<protein>
    <recommendedName>
        <fullName evidence="8">Protein kinase domain-containing protein</fullName>
    </recommendedName>
</protein>
<dbReference type="EMBL" id="BDQV01000313">
    <property type="protein sequence ID" value="GAY62597.1"/>
    <property type="molecule type" value="Genomic_DNA"/>
</dbReference>